<feature type="active site" evidence="2">
    <location>
        <position position="353"/>
    </location>
</feature>
<dbReference type="Proteomes" id="UP001202281">
    <property type="component" value="Unassembled WGS sequence"/>
</dbReference>
<feature type="binding site" evidence="2">
    <location>
        <position position="224"/>
    </location>
    <ligand>
        <name>substrate</name>
    </ligand>
</feature>
<dbReference type="PIRSF" id="PIRSF000443">
    <property type="entry name" value="Homoser_Ac_trans"/>
    <property type="match status" value="1"/>
</dbReference>
<keyword evidence="1 2" id="KW-0808">Transferase</keyword>
<comment type="similarity">
    <text evidence="2">Belongs to the AB hydrolase superfamily. MetX family.</text>
</comment>
<dbReference type="Pfam" id="PF00561">
    <property type="entry name" value="Abhydrolase_1"/>
    <property type="match status" value="1"/>
</dbReference>
<feature type="binding site" evidence="2">
    <location>
        <position position="354"/>
    </location>
    <ligand>
        <name>substrate</name>
    </ligand>
</feature>
<comment type="subunit">
    <text evidence="2">Homodimer.</text>
</comment>
<dbReference type="InterPro" id="IPR008220">
    <property type="entry name" value="HAT_MetX-like"/>
</dbReference>
<dbReference type="HAMAP" id="MF_00296">
    <property type="entry name" value="MetX_acyltransf"/>
    <property type="match status" value="1"/>
</dbReference>
<dbReference type="EC" id="2.3.1.31" evidence="2"/>
<proteinExistence type="inferred from homology"/>
<dbReference type="NCBIfam" id="TIGR01392">
    <property type="entry name" value="homoserO_Ac_trn"/>
    <property type="match status" value="1"/>
</dbReference>
<comment type="subcellular location">
    <subcellularLocation>
        <location evidence="2">Cytoplasm</location>
    </subcellularLocation>
</comment>
<comment type="caution">
    <text evidence="4">The sequence shown here is derived from an EMBL/GenBank/DDBJ whole genome shotgun (WGS) entry which is preliminary data.</text>
</comment>
<dbReference type="InterPro" id="IPR000073">
    <property type="entry name" value="AB_hydrolase_1"/>
</dbReference>
<keyword evidence="2" id="KW-0028">Amino-acid biosynthesis</keyword>
<dbReference type="SUPFAM" id="SSF53474">
    <property type="entry name" value="alpha/beta-Hydrolases"/>
    <property type="match status" value="1"/>
</dbReference>
<evidence type="ECO:0000313" key="5">
    <source>
        <dbReference type="Proteomes" id="UP001202281"/>
    </source>
</evidence>
<dbReference type="NCBIfam" id="NF001209">
    <property type="entry name" value="PRK00175.1"/>
    <property type="match status" value="1"/>
</dbReference>
<evidence type="ECO:0000256" key="1">
    <source>
        <dbReference type="ARBA" id="ARBA00022679"/>
    </source>
</evidence>
<comment type="catalytic activity">
    <reaction evidence="2">
        <text>L-homoserine + acetyl-CoA = O-acetyl-L-homoserine + CoA</text>
        <dbReference type="Rhea" id="RHEA:13701"/>
        <dbReference type="ChEBI" id="CHEBI:57287"/>
        <dbReference type="ChEBI" id="CHEBI:57288"/>
        <dbReference type="ChEBI" id="CHEBI:57476"/>
        <dbReference type="ChEBI" id="CHEBI:57716"/>
        <dbReference type="EC" id="2.3.1.31"/>
    </reaction>
</comment>
<comment type="pathway">
    <text evidence="2">Amino-acid biosynthesis; L-methionine biosynthesis via de novo pathway; O-acetyl-L-homoserine from L-homoserine: step 1/1.</text>
</comment>
<dbReference type="EMBL" id="JALHLG010000007">
    <property type="protein sequence ID" value="MCJ2186678.1"/>
    <property type="molecule type" value="Genomic_DNA"/>
</dbReference>
<sequence length="371" mass="40094">MSEAPILDESQVLELADPLPLDGGQSLSGVRIAYETHGTLNAAKDNAVLICHALTGDHHVVSNHPRTGKPGWWVRMVGPGKPIDTDRFHVICANVIGSCMGSTGPASPAPDGKPWGMRFPVITIRDMVRGHVALLDALGIARLHAVVGGSMGGMQALSLAADFPERTAAALVIASTARHSAQNIAFHEVGRQAIMADPDWHEGDYYAVGETGGKGPEKGLAVARMAAHITYLSEEGLTTKFGRRLQDREAKTFGFDADFQIESYLRYQGLSFTGRFDANSYLYITRAMDYFDLAEEHGGRLANAFARSKARFCLVSFDTDWLYPTAESRNVVHALNAAGLPVSFVELSAPFGHDSFLLDVPALDRVVEGFL</sequence>
<dbReference type="PANTHER" id="PTHR32268">
    <property type="entry name" value="HOMOSERINE O-ACETYLTRANSFERASE"/>
    <property type="match status" value="1"/>
</dbReference>
<feature type="domain" description="AB hydrolase-1" evidence="3">
    <location>
        <begin position="46"/>
        <end position="234"/>
    </location>
</feature>
<comment type="caution">
    <text evidence="2">Lacks conserved residue(s) required for the propagation of feature annotation.</text>
</comment>
<keyword evidence="2" id="KW-0486">Methionine biosynthesis</keyword>
<feature type="active site" description="Nucleophile" evidence="2">
    <location>
        <position position="150"/>
    </location>
</feature>
<comment type="function">
    <text evidence="2">Transfers an acetyl group from acetyl-CoA to L-homoserine, forming acetyl-L-homoserine.</text>
</comment>
<dbReference type="GO" id="GO:0004414">
    <property type="term" value="F:homoserine O-acetyltransferase activity"/>
    <property type="evidence" value="ECO:0007669"/>
    <property type="project" value="UniProtKB-EC"/>
</dbReference>
<keyword evidence="2" id="KW-0963">Cytoplasm</keyword>
<dbReference type="PANTHER" id="PTHR32268:SF11">
    <property type="entry name" value="HOMOSERINE O-ACETYLTRANSFERASE"/>
    <property type="match status" value="1"/>
</dbReference>
<evidence type="ECO:0000259" key="3">
    <source>
        <dbReference type="Pfam" id="PF00561"/>
    </source>
</evidence>
<protein>
    <recommendedName>
        <fullName evidence="2">Homoserine O-acetyltransferase</fullName>
        <shortName evidence="2">HAT</shortName>
        <ecNumber evidence="2">2.3.1.31</ecNumber>
    </recommendedName>
    <alternativeName>
        <fullName evidence="2">Homoserine transacetylase</fullName>
        <shortName evidence="2">HTA</shortName>
    </alternativeName>
</protein>
<name>A0ABT0BP81_9SPHN</name>
<evidence type="ECO:0000256" key="2">
    <source>
        <dbReference type="HAMAP-Rule" id="MF_00296"/>
    </source>
</evidence>
<gene>
    <name evidence="2" type="primary">metXA</name>
    <name evidence="4" type="ORF">MTR66_07625</name>
</gene>
<dbReference type="RefSeq" id="WP_243919369.1">
    <property type="nucleotide sequence ID" value="NZ_JALHLG010000007.1"/>
</dbReference>
<organism evidence="4 5">
    <name type="scientific">Novosphingobium beihaiensis</name>
    <dbReference type="NCBI Taxonomy" id="2930389"/>
    <lineage>
        <taxon>Bacteria</taxon>
        <taxon>Pseudomonadati</taxon>
        <taxon>Pseudomonadota</taxon>
        <taxon>Alphaproteobacteria</taxon>
        <taxon>Sphingomonadales</taxon>
        <taxon>Sphingomonadaceae</taxon>
        <taxon>Novosphingobium</taxon>
    </lineage>
</organism>
<dbReference type="Gene3D" id="3.40.50.1820">
    <property type="entry name" value="alpha/beta hydrolase"/>
    <property type="match status" value="1"/>
</dbReference>
<keyword evidence="5" id="KW-1185">Reference proteome</keyword>
<evidence type="ECO:0000313" key="4">
    <source>
        <dbReference type="EMBL" id="MCJ2186678.1"/>
    </source>
</evidence>
<dbReference type="InterPro" id="IPR029058">
    <property type="entry name" value="AB_hydrolase_fold"/>
</dbReference>
<reference evidence="4 5" key="1">
    <citation type="submission" date="2022-04" db="EMBL/GenBank/DDBJ databases">
        <title>Identification of a novel bacterium isolated from mangrove sediments.</title>
        <authorList>
            <person name="Pan X."/>
        </authorList>
    </citation>
    <scope>NUCLEOTIDE SEQUENCE [LARGE SCALE GENOMIC DNA]</scope>
    <source>
        <strain evidence="4 5">B2638</strain>
    </source>
</reference>
<feature type="active site" evidence="2">
    <location>
        <position position="320"/>
    </location>
</feature>
<keyword evidence="2 4" id="KW-0012">Acyltransferase</keyword>
<accession>A0ABT0BP81</accession>